<feature type="transmembrane region" description="Helical" evidence="8">
    <location>
        <begin position="64"/>
        <end position="81"/>
    </location>
</feature>
<evidence type="ECO:0000256" key="7">
    <source>
        <dbReference type="SAM" id="MobiDB-lite"/>
    </source>
</evidence>
<comment type="subcellular location">
    <subcellularLocation>
        <location evidence="1">Endomembrane system</location>
        <topology evidence="1">Multi-pass membrane protein</topology>
    </subcellularLocation>
</comment>
<dbReference type="AlphaFoldDB" id="A0A8K0JJU5"/>
<name>A0A8K0JJU5_9TREE</name>
<evidence type="ECO:0000313" key="9">
    <source>
        <dbReference type="EMBL" id="KAG7532060.1"/>
    </source>
</evidence>
<feature type="transmembrane region" description="Helical" evidence="8">
    <location>
        <begin position="266"/>
        <end position="289"/>
    </location>
</feature>
<evidence type="ECO:0008006" key="11">
    <source>
        <dbReference type="Google" id="ProtNLM"/>
    </source>
</evidence>
<dbReference type="GO" id="GO:0016020">
    <property type="term" value="C:membrane"/>
    <property type="evidence" value="ECO:0007669"/>
    <property type="project" value="TreeGrafter"/>
</dbReference>
<evidence type="ECO:0000256" key="8">
    <source>
        <dbReference type="SAM" id="Phobius"/>
    </source>
</evidence>
<dbReference type="InterPro" id="IPR011701">
    <property type="entry name" value="MFS"/>
</dbReference>
<proteinExistence type="inferred from homology"/>
<keyword evidence="6 8" id="KW-0472">Membrane</keyword>
<dbReference type="GO" id="GO:0022857">
    <property type="term" value="F:transmembrane transporter activity"/>
    <property type="evidence" value="ECO:0007669"/>
    <property type="project" value="InterPro"/>
</dbReference>
<feature type="transmembrane region" description="Helical" evidence="8">
    <location>
        <begin position="145"/>
        <end position="170"/>
    </location>
</feature>
<accession>A0A8K0JJU5</accession>
<reference evidence="9" key="1">
    <citation type="submission" date="2020-04" db="EMBL/GenBank/DDBJ databases">
        <title>Analysis of mating type loci in Filobasidium floriforme.</title>
        <authorList>
            <person name="Nowrousian M."/>
        </authorList>
    </citation>
    <scope>NUCLEOTIDE SEQUENCE</scope>
    <source>
        <strain evidence="9">CBS 6242</strain>
    </source>
</reference>
<feature type="transmembrane region" description="Helical" evidence="8">
    <location>
        <begin position="301"/>
        <end position="320"/>
    </location>
</feature>
<keyword evidence="4 8" id="KW-0812">Transmembrane</keyword>
<organism evidence="9 10">
    <name type="scientific">Filobasidium floriforme</name>
    <dbReference type="NCBI Taxonomy" id="5210"/>
    <lineage>
        <taxon>Eukaryota</taxon>
        <taxon>Fungi</taxon>
        <taxon>Dikarya</taxon>
        <taxon>Basidiomycota</taxon>
        <taxon>Agaricomycotina</taxon>
        <taxon>Tremellomycetes</taxon>
        <taxon>Filobasidiales</taxon>
        <taxon>Filobasidiaceae</taxon>
        <taxon>Filobasidium</taxon>
    </lineage>
</organism>
<evidence type="ECO:0000256" key="1">
    <source>
        <dbReference type="ARBA" id="ARBA00004127"/>
    </source>
</evidence>
<evidence type="ECO:0000256" key="3">
    <source>
        <dbReference type="ARBA" id="ARBA00022448"/>
    </source>
</evidence>
<dbReference type="Gene3D" id="1.20.1250.20">
    <property type="entry name" value="MFS general substrate transporter like domains"/>
    <property type="match status" value="2"/>
</dbReference>
<feature type="transmembrane region" description="Helical" evidence="8">
    <location>
        <begin position="356"/>
        <end position="378"/>
    </location>
</feature>
<evidence type="ECO:0000313" key="10">
    <source>
        <dbReference type="Proteomes" id="UP000812966"/>
    </source>
</evidence>
<evidence type="ECO:0000256" key="5">
    <source>
        <dbReference type="ARBA" id="ARBA00022989"/>
    </source>
</evidence>
<dbReference type="PANTHER" id="PTHR23514">
    <property type="entry name" value="BYPASS OF STOP CODON PROTEIN 6"/>
    <property type="match status" value="1"/>
</dbReference>
<dbReference type="EMBL" id="JABELV010000075">
    <property type="protein sequence ID" value="KAG7532060.1"/>
    <property type="molecule type" value="Genomic_DNA"/>
</dbReference>
<dbReference type="Proteomes" id="UP000812966">
    <property type="component" value="Unassembled WGS sequence"/>
</dbReference>
<feature type="transmembrane region" description="Helical" evidence="8">
    <location>
        <begin position="211"/>
        <end position="231"/>
    </location>
</feature>
<dbReference type="InterPro" id="IPR036259">
    <property type="entry name" value="MFS_trans_sf"/>
</dbReference>
<keyword evidence="3" id="KW-0813">Transport</keyword>
<dbReference type="PANTHER" id="PTHR23514:SF3">
    <property type="entry name" value="BYPASS OF STOP CODON PROTEIN 6"/>
    <property type="match status" value="1"/>
</dbReference>
<evidence type="ECO:0000256" key="6">
    <source>
        <dbReference type="ARBA" id="ARBA00023136"/>
    </source>
</evidence>
<feature type="region of interest" description="Disordered" evidence="7">
    <location>
        <begin position="24"/>
        <end position="45"/>
    </location>
</feature>
<dbReference type="Pfam" id="PF07690">
    <property type="entry name" value="MFS_1"/>
    <property type="match status" value="1"/>
</dbReference>
<keyword evidence="5 8" id="KW-1133">Transmembrane helix</keyword>
<evidence type="ECO:0000256" key="2">
    <source>
        <dbReference type="ARBA" id="ARBA00008335"/>
    </source>
</evidence>
<feature type="transmembrane region" description="Helical" evidence="8">
    <location>
        <begin position="182"/>
        <end position="205"/>
    </location>
</feature>
<dbReference type="GO" id="GO:0012505">
    <property type="term" value="C:endomembrane system"/>
    <property type="evidence" value="ECO:0007669"/>
    <property type="project" value="UniProtKB-SubCell"/>
</dbReference>
<evidence type="ECO:0000256" key="4">
    <source>
        <dbReference type="ARBA" id="ARBA00022692"/>
    </source>
</evidence>
<dbReference type="FunFam" id="1.20.1250.20:FF:000286">
    <property type="entry name" value="MFS efflux transporter"/>
    <property type="match status" value="1"/>
</dbReference>
<feature type="transmembrane region" description="Helical" evidence="8">
    <location>
        <begin position="123"/>
        <end position="139"/>
    </location>
</feature>
<feature type="transmembrane region" description="Helical" evidence="8">
    <location>
        <begin position="420"/>
        <end position="442"/>
    </location>
</feature>
<protein>
    <recommendedName>
        <fullName evidence="11">MFS general substrate transporter</fullName>
    </recommendedName>
</protein>
<feature type="transmembrane region" description="Helical" evidence="8">
    <location>
        <begin position="332"/>
        <end position="350"/>
    </location>
</feature>
<feature type="transmembrane region" description="Helical" evidence="8">
    <location>
        <begin position="93"/>
        <end position="111"/>
    </location>
</feature>
<comment type="caution">
    <text evidence="9">The sequence shown here is derived from an EMBL/GenBank/DDBJ whole genome shotgun (WGS) entry which is preliminary data.</text>
</comment>
<dbReference type="InterPro" id="IPR051788">
    <property type="entry name" value="MFS_Transporter"/>
</dbReference>
<dbReference type="SUPFAM" id="SSF103473">
    <property type="entry name" value="MFS general substrate transporter"/>
    <property type="match status" value="1"/>
</dbReference>
<gene>
    <name evidence="9" type="ORF">FFLO_03868</name>
</gene>
<keyword evidence="10" id="KW-1185">Reference proteome</keyword>
<comment type="similarity">
    <text evidence="2">Belongs to the major facilitator superfamily.</text>
</comment>
<feature type="transmembrane region" description="Helical" evidence="8">
    <location>
        <begin position="390"/>
        <end position="408"/>
    </location>
</feature>
<sequence length="448" mass="48680">MESRTTTSKEALQARIIAPVSVSTSTLRGEEEKTNPPLAGPFHDESRDLQDGEDLHLPGNVERWYLAAFFWVMIVCGWSDGTTGPLVPRMQEYFDIGYTVVSLVFVCVCIGRLGEITKLSPRDVYTLPISFQLIAYVLLAAPTPYPVFCIGFVLSGIGAGTVQCLATAFLMKLHRNQNLKQCLCQACYGLGALVSPLIATQFSVLPHRWRLHYLSSLGLAGLSFALILFAFRASGNIEDLSNDASSNANANAETWSKMTRIMRNRAVHALAMWAFLYTGTEVSLGGWIVTFLQEVRGGSASAGYASTGFWGGLTIGRLCFIWINQKVGERRIVFAYALIAIGLDLVAWFVPTLMAGAVATSFIGLCLGPMFPIMLSVARHSIPHEIASGSVAWIQSFGQVGSAMLPFTTGVLAQAVGIEVLQPATVTMLATMTLAWAAVLWFTRRSAR</sequence>